<dbReference type="InterPro" id="IPR006059">
    <property type="entry name" value="SBP"/>
</dbReference>
<name>A0A3A9AIV9_9FIRM</name>
<dbReference type="PANTHER" id="PTHR43649:SF34">
    <property type="entry name" value="ABC TRANSPORTER PERIPLASMIC-BINDING PROTEIN YCJN-RELATED"/>
    <property type="match status" value="1"/>
</dbReference>
<organism evidence="5 6">
    <name type="scientific">Parablautia intestinalis</name>
    <dbReference type="NCBI Taxonomy" id="2320100"/>
    <lineage>
        <taxon>Bacteria</taxon>
        <taxon>Bacillati</taxon>
        <taxon>Bacillota</taxon>
        <taxon>Clostridia</taxon>
        <taxon>Lachnospirales</taxon>
        <taxon>Lachnospiraceae</taxon>
        <taxon>Parablautia</taxon>
    </lineage>
</organism>
<comment type="similarity">
    <text evidence="1">Belongs to the bacterial solute-binding protein 1 family.</text>
</comment>
<protein>
    <submittedName>
        <fullName evidence="5">Carbohydrate ABC transporter substrate-binding protein</fullName>
    </submittedName>
</protein>
<feature type="signal peptide" evidence="4">
    <location>
        <begin position="1"/>
        <end position="20"/>
    </location>
</feature>
<dbReference type="InterPro" id="IPR050490">
    <property type="entry name" value="Bact_solute-bd_prot1"/>
</dbReference>
<evidence type="ECO:0000256" key="4">
    <source>
        <dbReference type="SAM" id="SignalP"/>
    </source>
</evidence>
<dbReference type="PROSITE" id="PS51257">
    <property type="entry name" value="PROKAR_LIPOPROTEIN"/>
    <property type="match status" value="1"/>
</dbReference>
<evidence type="ECO:0000313" key="5">
    <source>
        <dbReference type="EMBL" id="RKI91402.1"/>
    </source>
</evidence>
<reference evidence="5 6" key="1">
    <citation type="submission" date="2018-09" db="EMBL/GenBank/DDBJ databases">
        <title>Murine metabolic-syndrome-specific gut microbial biobank.</title>
        <authorList>
            <person name="Liu C."/>
        </authorList>
    </citation>
    <scope>NUCLEOTIDE SEQUENCE [LARGE SCALE GENOMIC DNA]</scope>
    <source>
        <strain evidence="5 6">0.1xD8-82</strain>
    </source>
</reference>
<dbReference type="SUPFAM" id="SSF53850">
    <property type="entry name" value="Periplasmic binding protein-like II"/>
    <property type="match status" value="1"/>
</dbReference>
<evidence type="ECO:0000256" key="2">
    <source>
        <dbReference type="ARBA" id="ARBA00022448"/>
    </source>
</evidence>
<accession>A0A3A9AIV9</accession>
<keyword evidence="3 4" id="KW-0732">Signal</keyword>
<dbReference type="PANTHER" id="PTHR43649">
    <property type="entry name" value="ARABINOSE-BINDING PROTEIN-RELATED"/>
    <property type="match status" value="1"/>
</dbReference>
<proteinExistence type="inferred from homology"/>
<dbReference type="Gene3D" id="3.40.190.10">
    <property type="entry name" value="Periplasmic binding protein-like II"/>
    <property type="match status" value="2"/>
</dbReference>
<gene>
    <name evidence="5" type="ORF">D7V94_10235</name>
</gene>
<sequence length="432" mass="46836">MKKKLLAMMLVTAMSLSLVACGGGSDSEGAGASGEKAESTGVSITIFNTKSEIQDQFVEMAEEYSAATGVDVEVYYSSDTVAAHLATRYSANDPYTISMVDAKDVYSLGEEHAIDLSDEEWVANTDYAISVGGKVLGFPVCIEARGVMYNATAIEAITGEEFNPDDYKTLDAFQGLLDQLVAGGMETPTGIMKEDWSMGAHYLAQVYEEQSDVEAFITSLHGGSADLANNEKWNSLMDTFDTLMKYNYAAGSPVAAEREVSEQKLAEGEIAFMFGGNWDWAMINAYDYSEKMGMMPVPQNTSDGSNEKLVGGGSKYFMIDSSDNTSAEQQQAAKDFLHWLVFDEAGNKFLTEDCALVPAYSNINADALDPLSISVKAYADGGNLIENYNYLPDDHYSINGASFQKYLAGQVDRAGLAAEIESYWSSTTPVEH</sequence>
<comment type="caution">
    <text evidence="5">The sequence shown here is derived from an EMBL/GenBank/DDBJ whole genome shotgun (WGS) entry which is preliminary data.</text>
</comment>
<dbReference type="AlphaFoldDB" id="A0A3A9AIV9"/>
<keyword evidence="2" id="KW-0813">Transport</keyword>
<evidence type="ECO:0000256" key="1">
    <source>
        <dbReference type="ARBA" id="ARBA00008520"/>
    </source>
</evidence>
<keyword evidence="6" id="KW-1185">Reference proteome</keyword>
<dbReference type="EMBL" id="RAYQ01000010">
    <property type="protein sequence ID" value="RKI91402.1"/>
    <property type="molecule type" value="Genomic_DNA"/>
</dbReference>
<evidence type="ECO:0000256" key="3">
    <source>
        <dbReference type="ARBA" id="ARBA00022729"/>
    </source>
</evidence>
<dbReference type="RefSeq" id="WP_120469654.1">
    <property type="nucleotide sequence ID" value="NZ_CATAJS010000012.1"/>
</dbReference>
<dbReference type="OrthoDB" id="9763054at2"/>
<dbReference type="Pfam" id="PF13416">
    <property type="entry name" value="SBP_bac_8"/>
    <property type="match status" value="1"/>
</dbReference>
<feature type="chain" id="PRO_5017231227" evidence="4">
    <location>
        <begin position="21"/>
        <end position="432"/>
    </location>
</feature>
<dbReference type="Proteomes" id="UP000280696">
    <property type="component" value="Unassembled WGS sequence"/>
</dbReference>
<evidence type="ECO:0000313" key="6">
    <source>
        <dbReference type="Proteomes" id="UP000280696"/>
    </source>
</evidence>